<proteinExistence type="predicted"/>
<feature type="compositionally biased region" description="Basic residues" evidence="1">
    <location>
        <begin position="1"/>
        <end position="20"/>
    </location>
</feature>
<dbReference type="PANTHER" id="PTHR37540">
    <property type="entry name" value="TRANSCRIPTION FACTOR (ACR-2), PUTATIVE-RELATED-RELATED"/>
    <property type="match status" value="1"/>
</dbReference>
<reference evidence="2" key="1">
    <citation type="submission" date="2021-03" db="EMBL/GenBank/DDBJ databases">
        <title>Revisited historic fungal species revealed as producer of novel bioactive compounds through whole genome sequencing and comparative genomics.</title>
        <authorList>
            <person name="Vignolle G.A."/>
            <person name="Hochenegger N."/>
            <person name="Mach R.L."/>
            <person name="Mach-Aigner A.R."/>
            <person name="Javad Rahimi M."/>
            <person name="Salim K.A."/>
            <person name="Chan C.M."/>
            <person name="Lim L.B.L."/>
            <person name="Cai F."/>
            <person name="Druzhinina I.S."/>
            <person name="U'Ren J.M."/>
            <person name="Derntl C."/>
        </authorList>
    </citation>
    <scope>NUCLEOTIDE SEQUENCE</scope>
    <source>
        <strain evidence="2">TUCIM 5799</strain>
    </source>
</reference>
<dbReference type="Proteomes" id="UP000829685">
    <property type="component" value="Unassembled WGS sequence"/>
</dbReference>
<feature type="compositionally biased region" description="Polar residues" evidence="1">
    <location>
        <begin position="51"/>
        <end position="70"/>
    </location>
</feature>
<protein>
    <submittedName>
        <fullName evidence="2">Uncharacterized protein</fullName>
    </submittedName>
</protein>
<name>A0A9P9W9S8_9PEZI</name>
<dbReference type="PANTHER" id="PTHR37540:SF5">
    <property type="entry name" value="TRANSCRIPTION FACTOR DOMAIN-CONTAINING PROTEIN"/>
    <property type="match status" value="1"/>
</dbReference>
<dbReference type="AlphaFoldDB" id="A0A9P9W9S8"/>
<feature type="region of interest" description="Disordered" evidence="1">
    <location>
        <begin position="1"/>
        <end position="79"/>
    </location>
</feature>
<dbReference type="EMBL" id="JAFIMR010000059">
    <property type="protein sequence ID" value="KAI1852973.1"/>
    <property type="molecule type" value="Genomic_DNA"/>
</dbReference>
<evidence type="ECO:0000313" key="3">
    <source>
        <dbReference type="Proteomes" id="UP000829685"/>
    </source>
</evidence>
<feature type="compositionally biased region" description="Low complexity" evidence="1">
    <location>
        <begin position="21"/>
        <end position="37"/>
    </location>
</feature>
<evidence type="ECO:0000256" key="1">
    <source>
        <dbReference type="SAM" id="MobiDB-lite"/>
    </source>
</evidence>
<evidence type="ECO:0000313" key="2">
    <source>
        <dbReference type="EMBL" id="KAI1852973.1"/>
    </source>
</evidence>
<organism evidence="2 3">
    <name type="scientific">Neoarthrinium moseri</name>
    <dbReference type="NCBI Taxonomy" id="1658444"/>
    <lineage>
        <taxon>Eukaryota</taxon>
        <taxon>Fungi</taxon>
        <taxon>Dikarya</taxon>
        <taxon>Ascomycota</taxon>
        <taxon>Pezizomycotina</taxon>
        <taxon>Sordariomycetes</taxon>
        <taxon>Xylariomycetidae</taxon>
        <taxon>Amphisphaeriales</taxon>
        <taxon>Apiosporaceae</taxon>
        <taxon>Neoarthrinium</taxon>
    </lineage>
</organism>
<sequence length="570" mass="64080">MANSKPIHRRLRPLRSRRSKSSQTPSPAVSSDPVDPAQCLDHESASPPSYGPSQGATSSTSSPARPQTPETLVGVPVGPGHLVNLPGSPAYVDPQLLFPTEHGQQPTLGERHFALTTDDGKQVEFRTVSVPSFVYAENEQYLGLLVSMAPRLLYVFEGYGIMKYNPYRIPQSFQLEDPVNLQTGIMMGHVMDMTMHGTTPRDAVIDQIAKTCQLIGTSLKSSERDERRRFCEVHSIASMVIAAIFLRDFDSWRVHMSGLKQYLQATGGISGLSHLSRSILHYCDIEGAITFRSPLHLPFNRRFSAPLPAFSTEQLLSMISTLRPVMRRCEISNDVADTIIAVCIFTNTIKLYRRREIAEKRDPDNLLEEWYFLQHELLPSPDFIQPEARLQASGSVERSNAENGHVETVPGCSPSLDRALCVTALMYLRAPTMDFISGRAAYETLLTCLVEELQAFRSWVYQTQALEVYLKTDVESQEFLRKARPILIWICVVGHYFSHYFNVYHSGWSDRNPEGSIYFQILQELETQSGAVATDLTKSDVEFCHMLSMEWALNGKWDAGSILQRIVKGR</sequence>
<keyword evidence="3" id="KW-1185">Reference proteome</keyword>
<gene>
    <name evidence="2" type="ORF">JX265_012862</name>
</gene>
<accession>A0A9P9W9S8</accession>
<comment type="caution">
    <text evidence="2">The sequence shown here is derived from an EMBL/GenBank/DDBJ whole genome shotgun (WGS) entry which is preliminary data.</text>
</comment>